<accession>A0ABT2H6E1</accession>
<dbReference type="Pfam" id="PF03861">
    <property type="entry name" value="ANTAR"/>
    <property type="match status" value="1"/>
</dbReference>
<reference evidence="6" key="1">
    <citation type="submission" date="2022-08" db="EMBL/GenBank/DDBJ databases">
        <authorList>
            <person name="Deng Y."/>
            <person name="Han X.-F."/>
            <person name="Zhang Y.-Q."/>
        </authorList>
    </citation>
    <scope>NUCLEOTIDE SEQUENCE</scope>
    <source>
        <strain evidence="6">CPCC 203386</strain>
    </source>
</reference>
<dbReference type="Gene3D" id="3.30.450.40">
    <property type="match status" value="1"/>
</dbReference>
<feature type="domain" description="ANTAR" evidence="5">
    <location>
        <begin position="174"/>
        <end position="235"/>
    </location>
</feature>
<keyword evidence="7" id="KW-1185">Reference proteome</keyword>
<evidence type="ECO:0000256" key="2">
    <source>
        <dbReference type="ARBA" id="ARBA00022777"/>
    </source>
</evidence>
<name>A0ABT2H6E1_9MICO</name>
<dbReference type="PIRSF" id="PIRSF036625">
    <property type="entry name" value="GAF_ANTAR"/>
    <property type="match status" value="1"/>
</dbReference>
<dbReference type="InterPro" id="IPR003018">
    <property type="entry name" value="GAF"/>
</dbReference>
<dbReference type="RefSeq" id="WP_259540384.1">
    <property type="nucleotide sequence ID" value="NZ_JANLCJ010000006.1"/>
</dbReference>
<dbReference type="InterPro" id="IPR005561">
    <property type="entry name" value="ANTAR"/>
</dbReference>
<evidence type="ECO:0000313" key="7">
    <source>
        <dbReference type="Proteomes" id="UP001165586"/>
    </source>
</evidence>
<comment type="caution">
    <text evidence="6">The sequence shown here is derived from an EMBL/GenBank/DDBJ whole genome shotgun (WGS) entry which is preliminary data.</text>
</comment>
<dbReference type="EMBL" id="JANLCJ010000006">
    <property type="protein sequence ID" value="MCS5735458.1"/>
    <property type="molecule type" value="Genomic_DNA"/>
</dbReference>
<keyword evidence="3" id="KW-0805">Transcription regulation</keyword>
<evidence type="ECO:0000256" key="1">
    <source>
        <dbReference type="ARBA" id="ARBA00022679"/>
    </source>
</evidence>
<dbReference type="Proteomes" id="UP001165586">
    <property type="component" value="Unassembled WGS sequence"/>
</dbReference>
<gene>
    <name evidence="6" type="ORF">N1032_17060</name>
</gene>
<dbReference type="InterPro" id="IPR012074">
    <property type="entry name" value="GAF_ANTAR"/>
</dbReference>
<dbReference type="Pfam" id="PF13185">
    <property type="entry name" value="GAF_2"/>
    <property type="match status" value="1"/>
</dbReference>
<sequence>MGDGSGDGTRESQLVHTLVRLADTLVDTYDVVEVLQTLVENCVSLVDAQAGGIILSDQGRPLEVIASTSEETRLVELIQLSAGGGPCVDCITSGVVVSVPDIATLPDRWPLFRERAEQGGFAAVHAVPLRSRGTILGSLNVFWSAPLRLDPESAAVVQGLADVATISILQERSLRESELAREQLQHALQSRIVIEQAKGVVAFQLDVGVEEAFTLLRDHARSHGERLSDVAARVVARELDV</sequence>
<dbReference type="PROSITE" id="PS50921">
    <property type="entry name" value="ANTAR"/>
    <property type="match status" value="1"/>
</dbReference>
<dbReference type="InterPro" id="IPR036388">
    <property type="entry name" value="WH-like_DNA-bd_sf"/>
</dbReference>
<organism evidence="6 7">
    <name type="scientific">Herbiconiux daphne</name>
    <dbReference type="NCBI Taxonomy" id="2970914"/>
    <lineage>
        <taxon>Bacteria</taxon>
        <taxon>Bacillati</taxon>
        <taxon>Actinomycetota</taxon>
        <taxon>Actinomycetes</taxon>
        <taxon>Micrococcales</taxon>
        <taxon>Microbacteriaceae</taxon>
        <taxon>Herbiconiux</taxon>
    </lineage>
</organism>
<dbReference type="Gene3D" id="1.10.10.10">
    <property type="entry name" value="Winged helix-like DNA-binding domain superfamily/Winged helix DNA-binding domain"/>
    <property type="match status" value="1"/>
</dbReference>
<protein>
    <submittedName>
        <fullName evidence="6">GAF and ANTAR domain-containing protein</fullName>
    </submittedName>
</protein>
<dbReference type="SMART" id="SM00065">
    <property type="entry name" value="GAF"/>
    <property type="match status" value="1"/>
</dbReference>
<dbReference type="SUPFAM" id="SSF55781">
    <property type="entry name" value="GAF domain-like"/>
    <property type="match status" value="1"/>
</dbReference>
<proteinExistence type="predicted"/>
<dbReference type="InterPro" id="IPR029016">
    <property type="entry name" value="GAF-like_dom_sf"/>
</dbReference>
<keyword evidence="2" id="KW-0418">Kinase</keyword>
<evidence type="ECO:0000259" key="5">
    <source>
        <dbReference type="PROSITE" id="PS50921"/>
    </source>
</evidence>
<evidence type="ECO:0000313" key="6">
    <source>
        <dbReference type="EMBL" id="MCS5735458.1"/>
    </source>
</evidence>
<dbReference type="SMART" id="SM01012">
    <property type="entry name" value="ANTAR"/>
    <property type="match status" value="1"/>
</dbReference>
<keyword evidence="1" id="KW-0808">Transferase</keyword>
<dbReference type="InterPro" id="IPR011006">
    <property type="entry name" value="CheY-like_superfamily"/>
</dbReference>
<evidence type="ECO:0000256" key="3">
    <source>
        <dbReference type="ARBA" id="ARBA00023015"/>
    </source>
</evidence>
<dbReference type="SUPFAM" id="SSF52172">
    <property type="entry name" value="CheY-like"/>
    <property type="match status" value="1"/>
</dbReference>
<keyword evidence="4" id="KW-0804">Transcription</keyword>
<evidence type="ECO:0000256" key="4">
    <source>
        <dbReference type="ARBA" id="ARBA00023163"/>
    </source>
</evidence>